<dbReference type="AlphaFoldDB" id="A0AAP4RB10"/>
<dbReference type="Proteomes" id="UP001172109">
    <property type="component" value="Unassembled WGS sequence"/>
</dbReference>
<dbReference type="InterPro" id="IPR011089">
    <property type="entry name" value="GmrSD_C"/>
</dbReference>
<keyword evidence="2" id="KW-0540">Nuclease</keyword>
<keyword evidence="2" id="KW-0378">Hydrolase</keyword>
<name>A0AAP4RB10_9BURK</name>
<comment type="caution">
    <text evidence="2">The sequence shown here is derived from an EMBL/GenBank/DDBJ whole genome shotgun (WGS) entry which is preliminary data.</text>
</comment>
<evidence type="ECO:0000259" key="1">
    <source>
        <dbReference type="Pfam" id="PF07510"/>
    </source>
</evidence>
<dbReference type="GO" id="GO:0004519">
    <property type="term" value="F:endonuclease activity"/>
    <property type="evidence" value="ECO:0007669"/>
    <property type="project" value="UniProtKB-KW"/>
</dbReference>
<keyword evidence="2" id="KW-0255">Endonuclease</keyword>
<evidence type="ECO:0000313" key="2">
    <source>
        <dbReference type="EMBL" id="MDN7570728.1"/>
    </source>
</evidence>
<reference evidence="2" key="1">
    <citation type="submission" date="2023-07" db="EMBL/GenBank/DDBJ databases">
        <title>A collection of bacterial strains from the Burkholderia cepacia Research Laboratory and Repository.</title>
        <authorList>
            <person name="Lipuma J."/>
            <person name="Spilker T."/>
            <person name="Caverly L."/>
        </authorList>
    </citation>
    <scope>NUCLEOTIDE SEQUENCE</scope>
    <source>
        <strain evidence="2">AU44979</strain>
    </source>
</reference>
<proteinExistence type="predicted"/>
<accession>A0AAP4RB10</accession>
<organism evidence="2 3">
    <name type="scientific">Burkholderia contaminans</name>
    <dbReference type="NCBI Taxonomy" id="488447"/>
    <lineage>
        <taxon>Bacteria</taxon>
        <taxon>Pseudomonadati</taxon>
        <taxon>Pseudomonadota</taxon>
        <taxon>Betaproteobacteria</taxon>
        <taxon>Burkholderiales</taxon>
        <taxon>Burkholderiaceae</taxon>
        <taxon>Burkholderia</taxon>
        <taxon>Burkholderia cepacia complex</taxon>
    </lineage>
</organism>
<feature type="domain" description="GmrSD restriction endonucleases C-terminal" evidence="1">
    <location>
        <begin position="4"/>
        <end position="69"/>
    </location>
</feature>
<sequence>MTGHRLLHCIGNLTLATPGYNSTLSNCAFAEKRPEIAANSSLMLNSYFQLLTDQDVWDEAVLQKRAQGLLPLAIQLWPRPASIP</sequence>
<dbReference type="EMBL" id="JAUJQS010000065">
    <property type="protein sequence ID" value="MDN7570728.1"/>
    <property type="molecule type" value="Genomic_DNA"/>
</dbReference>
<dbReference type="Pfam" id="PF07510">
    <property type="entry name" value="GmrSD_C"/>
    <property type="match status" value="1"/>
</dbReference>
<protein>
    <submittedName>
        <fullName evidence="2">HNH endonuclease family protein</fullName>
    </submittedName>
</protein>
<gene>
    <name evidence="2" type="ORF">QZM56_40290</name>
</gene>
<evidence type="ECO:0000313" key="3">
    <source>
        <dbReference type="Proteomes" id="UP001172109"/>
    </source>
</evidence>